<keyword evidence="2" id="KW-0808">Transferase</keyword>
<sequence>MARLLLGTRGSALARTQSEWVANVLRNTFADLSVELRIITTTGDRVL</sequence>
<feature type="non-terminal residue" evidence="2">
    <location>
        <position position="47"/>
    </location>
</feature>
<dbReference type="AlphaFoldDB" id="A0A2J6X2K9"/>
<dbReference type="SUPFAM" id="SSF53850">
    <property type="entry name" value="Periplasmic binding protein-like II"/>
    <property type="match status" value="1"/>
</dbReference>
<dbReference type="Proteomes" id="UP000243376">
    <property type="component" value="Unassembled WGS sequence"/>
</dbReference>
<name>A0A2J6X2K9_9CHLR</name>
<proteinExistence type="predicted"/>
<evidence type="ECO:0000259" key="1">
    <source>
        <dbReference type="Pfam" id="PF01379"/>
    </source>
</evidence>
<feature type="domain" description="Porphobilinogen deaminase N-terminal" evidence="1">
    <location>
        <begin position="5"/>
        <end position="46"/>
    </location>
</feature>
<dbReference type="Pfam" id="PF01379">
    <property type="entry name" value="Porphobil_deam"/>
    <property type="match status" value="1"/>
</dbReference>
<dbReference type="Gene3D" id="3.40.190.10">
    <property type="entry name" value="Periplasmic binding protein-like II"/>
    <property type="match status" value="1"/>
</dbReference>
<dbReference type="EMBL" id="PNIQ01000761">
    <property type="protein sequence ID" value="PMP78158.1"/>
    <property type="molecule type" value="Genomic_DNA"/>
</dbReference>
<dbReference type="InterPro" id="IPR022417">
    <property type="entry name" value="Porphobilin_deaminase_N"/>
</dbReference>
<dbReference type="GO" id="GO:0004418">
    <property type="term" value="F:hydroxymethylbilane synthase activity"/>
    <property type="evidence" value="ECO:0007669"/>
    <property type="project" value="UniProtKB-EC"/>
</dbReference>
<dbReference type="GO" id="GO:0033014">
    <property type="term" value="P:tetrapyrrole biosynthetic process"/>
    <property type="evidence" value="ECO:0007669"/>
    <property type="project" value="InterPro"/>
</dbReference>
<comment type="caution">
    <text evidence="2">The sequence shown here is derived from an EMBL/GenBank/DDBJ whole genome shotgun (WGS) entry which is preliminary data.</text>
</comment>
<reference evidence="2 3" key="1">
    <citation type="submission" date="2018-01" db="EMBL/GenBank/DDBJ databases">
        <title>Metagenomic assembled genomes from two thermal pools in the Uzon Caldera, Kamchatka, Russia.</title>
        <authorList>
            <person name="Wilkins L."/>
            <person name="Ettinger C."/>
        </authorList>
    </citation>
    <scope>NUCLEOTIDE SEQUENCE [LARGE SCALE GENOMIC DNA]</scope>
    <source>
        <strain evidence="2">ZAV-02</strain>
    </source>
</reference>
<protein>
    <submittedName>
        <fullName evidence="2">Hydroxymethylbilane synthase</fullName>
        <ecNumber evidence="2">2.5.1.61</ecNumber>
    </submittedName>
</protein>
<organism evidence="2 3">
    <name type="scientific">Chloroflexus aggregans</name>
    <dbReference type="NCBI Taxonomy" id="152260"/>
    <lineage>
        <taxon>Bacteria</taxon>
        <taxon>Bacillati</taxon>
        <taxon>Chloroflexota</taxon>
        <taxon>Chloroflexia</taxon>
        <taxon>Chloroflexales</taxon>
        <taxon>Chloroflexineae</taxon>
        <taxon>Chloroflexaceae</taxon>
        <taxon>Chloroflexus</taxon>
    </lineage>
</organism>
<evidence type="ECO:0000313" key="2">
    <source>
        <dbReference type="EMBL" id="PMP78158.1"/>
    </source>
</evidence>
<accession>A0A2J6X2K9</accession>
<evidence type="ECO:0000313" key="3">
    <source>
        <dbReference type="Proteomes" id="UP000243376"/>
    </source>
</evidence>
<gene>
    <name evidence="2" type="primary">hemC</name>
    <name evidence="2" type="ORF">C0184_11365</name>
</gene>
<dbReference type="EC" id="2.5.1.61" evidence="2"/>